<evidence type="ECO:0000313" key="4">
    <source>
        <dbReference type="Proteomes" id="UP000275925"/>
    </source>
</evidence>
<comment type="caution">
    <text evidence="3">The sequence shown here is derived from an EMBL/GenBank/DDBJ whole genome shotgun (WGS) entry which is preliminary data.</text>
</comment>
<gene>
    <name evidence="3" type="ORF">NO2_0624</name>
</gene>
<feature type="transmembrane region" description="Helical" evidence="1">
    <location>
        <begin position="6"/>
        <end position="34"/>
    </location>
</feature>
<keyword evidence="1" id="KW-1133">Transmembrane helix</keyword>
<evidence type="ECO:0000259" key="2">
    <source>
        <dbReference type="Pfam" id="PF13239"/>
    </source>
</evidence>
<dbReference type="Pfam" id="PF13239">
    <property type="entry name" value="2TM"/>
    <property type="match status" value="1"/>
</dbReference>
<dbReference type="AlphaFoldDB" id="A0A388TG20"/>
<organism evidence="3 4">
    <name type="scientific">Candidatus Termititenax persephonae</name>
    <dbReference type="NCBI Taxonomy" id="2218525"/>
    <lineage>
        <taxon>Bacteria</taxon>
        <taxon>Bacillati</taxon>
        <taxon>Candidatus Margulisiibacteriota</taxon>
        <taxon>Candidatus Termititenacia</taxon>
        <taxon>Candidatus Termititenacales</taxon>
        <taxon>Candidatus Termititenacaceae</taxon>
        <taxon>Candidatus Termititenax</taxon>
    </lineage>
</organism>
<feature type="transmembrane region" description="Helical" evidence="1">
    <location>
        <begin position="41"/>
        <end position="59"/>
    </location>
</feature>
<reference evidence="3 4" key="1">
    <citation type="journal article" date="2019" name="ISME J.">
        <title>Genome analyses of uncultured TG2/ZB3 bacteria in 'Margulisbacteria' specifically attached to ectosymbiotic spirochetes of protists in the termite gut.</title>
        <authorList>
            <person name="Utami Y.D."/>
            <person name="Kuwahara H."/>
            <person name="Igai K."/>
            <person name="Murakami T."/>
            <person name="Sugaya K."/>
            <person name="Morikawa T."/>
            <person name="Nagura Y."/>
            <person name="Yuki M."/>
            <person name="Deevong P."/>
            <person name="Inoue T."/>
            <person name="Kihara K."/>
            <person name="Lo N."/>
            <person name="Yamada A."/>
            <person name="Ohkuma M."/>
            <person name="Hongoh Y."/>
        </authorList>
    </citation>
    <scope>NUCLEOTIDE SEQUENCE [LARGE SCALE GENOMIC DNA]</scope>
    <source>
        <strain evidence="3">NkOx7-02</strain>
    </source>
</reference>
<sequence>MLSKEVAWTLWGFFLAHAALYVFTNVGLLVLNLLTFSGELWFLYVLVVWGLLLAAHYYTNKLLVSGFFLKIRDKILDRLNK</sequence>
<keyword evidence="4" id="KW-1185">Reference proteome</keyword>
<evidence type="ECO:0000256" key="1">
    <source>
        <dbReference type="SAM" id="Phobius"/>
    </source>
</evidence>
<protein>
    <recommendedName>
        <fullName evidence="2">2TM domain-containing protein</fullName>
    </recommendedName>
</protein>
<name>A0A388TG20_9BACT</name>
<dbReference type="EMBL" id="BGZO01000013">
    <property type="protein sequence ID" value="GBR76007.1"/>
    <property type="molecule type" value="Genomic_DNA"/>
</dbReference>
<dbReference type="Proteomes" id="UP000275925">
    <property type="component" value="Unassembled WGS sequence"/>
</dbReference>
<dbReference type="InterPro" id="IPR025698">
    <property type="entry name" value="2TM_dom"/>
</dbReference>
<evidence type="ECO:0000313" key="3">
    <source>
        <dbReference type="EMBL" id="GBR76007.1"/>
    </source>
</evidence>
<proteinExistence type="predicted"/>
<feature type="domain" description="2TM" evidence="2">
    <location>
        <begin position="14"/>
        <end position="58"/>
    </location>
</feature>
<keyword evidence="1" id="KW-0812">Transmembrane</keyword>
<accession>A0A388TG20</accession>
<keyword evidence="1" id="KW-0472">Membrane</keyword>